<comment type="caution">
    <text evidence="1">The sequence shown here is derived from an EMBL/GenBank/DDBJ whole genome shotgun (WGS) entry which is preliminary data.</text>
</comment>
<organism evidence="1 2">
    <name type="scientific">Pedobacter vanadiisoli</name>
    <dbReference type="NCBI Taxonomy" id="1761975"/>
    <lineage>
        <taxon>Bacteria</taxon>
        <taxon>Pseudomonadati</taxon>
        <taxon>Bacteroidota</taxon>
        <taxon>Sphingobacteriia</taxon>
        <taxon>Sphingobacteriales</taxon>
        <taxon>Sphingobacteriaceae</taxon>
        <taxon>Pedobacter</taxon>
    </lineage>
</organism>
<sequence length="1219" mass="136893">MKRQFSILRIFILFMSVLYCQIISGQTIVKPSMLTPPPPDVSALGKFGLIPVSNFSGIPSITYPVYTIKEGDLNLPITLMYHAGGLKVKEEASEVGLGWALSAGGSIVSTVRGAPDFEGGFANNYHDMPDDPEIILQSKNPFISYQNNYYLWVNNFNQFTANGVSGVVYSGLSFPHNGVGKEYFYNFQVGYDGKAPDFASDLYMINIGERSYKFVFDNNFKPVLLGDGSLKIEIIPNGSYPDWKITDEKGIVYFFTQKQLNSTNSTDPYYVENRVSHNLNTWFLTKIVSPVNGEINFDYLYSTQNYTHPLPVIGETQLVGNVSPHTSQSRGVITTASYSIYQQLNINKINFSDGFVKFIYDEQRKDLQNARRLKAIEIRNSKGALIKKVLLNNDDYFTSSGFSGVSGSNVQLSQYTNDNHTKRLKLNSVTELDSLETNINKKTVYSYNENINLPAKLSYAVDHWGYFNGAFNGQFIPGGSVFSNGAWQSLPGADREASPINAQANILTSVQYPTGGKSTFEYETNQFIRNELVTTYRDTVSNGYKASGASALSVSGFMDVNGNLVAANTWNNKRLKIFCMVDRHGSYPSDYFFNVVLYENGMFLKRIPIPSSSYASAQDSSVVIKGGSNYRVYLEPYSQAFFNNCEVRLQVYVEKTSSTSTYVDKTIYSGGLRVSKITNYDPLAETTNVKKFTYIDGREDDRPIYVSQQGSDYFKQSPQQDALNIFSYRYGQSIYPFSDGRDAPCFGYATVKISESTSGNLNGLSEFNYNAGSSFNVNTILSFSNQLSNTWIINPVMAIVPSIPGGRGDLIEEKHYKLSAGNLVPVVKDYYYYDRANPRRIWQMLFNQGLSQYTSPGYDNGQEFKIYAHQFAIPVYRNVVMRKEHTEYDISGTEAQITYENYNYDKTKGHFQLIKKSVGNSRGDTLSTYYKYPQDYPDLNNASGLDSISSGIKLLQQKHMILPLESFTELVTPGTNSIKKYFGGTINIFNPDQPTLKQILVSETATPLNSFDFSTVSNGLFLKNSSYTSRYRMTYDYKNRLTQQAADKGSVTSFLWGNSLSVPLAQGNNVKATDIFYENFEEYNGSGLSTVGDSKSGRYSKIGGYSKSISGLSNGTYVLSYWKKENTGLWSFVVIDNILVDTSAYSIDINESYQLDNIRFQPKNTQMTTFEFDPLVGMTSSTDAKGMTTTYEYDAFQRLKAVKDQNGNILKQTDYHYKN</sequence>
<protein>
    <submittedName>
        <fullName evidence="1">RHS repeat domain-containing protein</fullName>
    </submittedName>
</protein>
<dbReference type="NCBIfam" id="TIGR01643">
    <property type="entry name" value="YD_repeat_2x"/>
    <property type="match status" value="1"/>
</dbReference>
<reference evidence="2" key="1">
    <citation type="journal article" date="2019" name="Int. J. Syst. Evol. Microbiol.">
        <title>The Global Catalogue of Microorganisms (GCM) 10K type strain sequencing project: providing services to taxonomists for standard genome sequencing and annotation.</title>
        <authorList>
            <consortium name="The Broad Institute Genomics Platform"/>
            <consortium name="The Broad Institute Genome Sequencing Center for Infectious Disease"/>
            <person name="Wu L."/>
            <person name="Ma J."/>
        </authorList>
    </citation>
    <scope>NUCLEOTIDE SEQUENCE [LARGE SCALE GENOMIC DNA]</scope>
    <source>
        <strain evidence="2">KCTC 42866</strain>
    </source>
</reference>
<evidence type="ECO:0000313" key="2">
    <source>
        <dbReference type="Proteomes" id="UP001597461"/>
    </source>
</evidence>
<proteinExistence type="predicted"/>
<dbReference type="InterPro" id="IPR006530">
    <property type="entry name" value="YD"/>
</dbReference>
<dbReference type="RefSeq" id="WP_379075153.1">
    <property type="nucleotide sequence ID" value="NZ_JBHULL010000004.1"/>
</dbReference>
<gene>
    <name evidence="1" type="ORF">ACFSR6_03800</name>
</gene>
<accession>A0ABW5MEF2</accession>
<evidence type="ECO:0000313" key="1">
    <source>
        <dbReference type="EMBL" id="MFD2581600.1"/>
    </source>
</evidence>
<name>A0ABW5MEF2_9SPHI</name>
<dbReference type="InterPro" id="IPR031325">
    <property type="entry name" value="RHS_repeat"/>
</dbReference>
<keyword evidence="2" id="KW-1185">Reference proteome</keyword>
<dbReference type="Pfam" id="PF05593">
    <property type="entry name" value="RHS_repeat"/>
    <property type="match status" value="1"/>
</dbReference>
<dbReference type="Proteomes" id="UP001597461">
    <property type="component" value="Unassembled WGS sequence"/>
</dbReference>
<dbReference type="EMBL" id="JBHULL010000004">
    <property type="protein sequence ID" value="MFD2581600.1"/>
    <property type="molecule type" value="Genomic_DNA"/>
</dbReference>